<organism evidence="3 4">
    <name type="scientific">Ancylostoma ceylanicum</name>
    <dbReference type="NCBI Taxonomy" id="53326"/>
    <lineage>
        <taxon>Eukaryota</taxon>
        <taxon>Metazoa</taxon>
        <taxon>Ecdysozoa</taxon>
        <taxon>Nematoda</taxon>
        <taxon>Chromadorea</taxon>
        <taxon>Rhabditida</taxon>
        <taxon>Rhabditina</taxon>
        <taxon>Rhabditomorpha</taxon>
        <taxon>Strongyloidea</taxon>
        <taxon>Ancylostomatidae</taxon>
        <taxon>Ancylostomatinae</taxon>
        <taxon>Ancylostoma</taxon>
    </lineage>
</organism>
<evidence type="ECO:0008006" key="5">
    <source>
        <dbReference type="Google" id="ProtNLM"/>
    </source>
</evidence>
<keyword evidence="4" id="KW-1185">Reference proteome</keyword>
<dbReference type="AlphaFoldDB" id="A0A016S2N2"/>
<feature type="signal peptide" evidence="2">
    <location>
        <begin position="1"/>
        <end position="18"/>
    </location>
</feature>
<proteinExistence type="predicted"/>
<evidence type="ECO:0000256" key="1">
    <source>
        <dbReference type="SAM" id="MobiDB-lite"/>
    </source>
</evidence>
<feature type="region of interest" description="Disordered" evidence="1">
    <location>
        <begin position="325"/>
        <end position="344"/>
    </location>
</feature>
<dbReference type="OrthoDB" id="5828686at2759"/>
<accession>A0A016S2N2</accession>
<feature type="chain" id="PRO_5001486315" description="MAM domain-containing protein" evidence="2">
    <location>
        <begin position="19"/>
        <end position="434"/>
    </location>
</feature>
<sequence length="434" mass="48668">MLWRSAGLVALALQVAVAQELSCDFRRPCCWHSLKEDAKWQVRSGRSININEFRRTFLVGRSRLPPVGNYLLQNGFEGQAAFGSCAFCSADGKVVVQYRHWQSPTARLKLCWRRWYHPVQNKNCYPAEPSRQSQIISQQIAVPSGKDIQVLFVVERSEGSVNAIVMLDRILVTVMRCNSSANNSLEVVSRTARIAVPASTQTTEKRLGSDTSGAELASNVHRSSSRKLNLSQLALIDERIKTKILEKERERKNLKQHLAASESKPKELKKQSGEVSTVRESNRHTTTVRITEELASTREMRAQPALLSSLPVKKIPVKLPKRYIPDAHSSKQPSGVMPPPSPPAKTKDYNPLTELLGKELVDFLDPNYETKDDDEAEPDYEDEELTTMRSNVPPRNANGERQGVRIGIPIKPITPMGPTQVHMPPPLSVFHRQA</sequence>
<dbReference type="EMBL" id="JARK01001650">
    <property type="protein sequence ID" value="EYB84552.1"/>
    <property type="molecule type" value="Genomic_DNA"/>
</dbReference>
<keyword evidence="2" id="KW-0732">Signal</keyword>
<name>A0A016S2N2_9BILA</name>
<feature type="region of interest" description="Disordered" evidence="1">
    <location>
        <begin position="255"/>
        <end position="283"/>
    </location>
</feature>
<feature type="compositionally biased region" description="Basic and acidic residues" evidence="1">
    <location>
        <begin position="263"/>
        <end position="272"/>
    </location>
</feature>
<feature type="region of interest" description="Disordered" evidence="1">
    <location>
        <begin position="367"/>
        <end position="434"/>
    </location>
</feature>
<comment type="caution">
    <text evidence="3">The sequence shown here is derived from an EMBL/GenBank/DDBJ whole genome shotgun (WGS) entry which is preliminary data.</text>
</comment>
<gene>
    <name evidence="3" type="primary">Acey_s0314.g2228</name>
    <name evidence="3" type="ORF">Y032_0314g2228</name>
</gene>
<reference evidence="4" key="1">
    <citation type="journal article" date="2015" name="Nat. Genet.">
        <title>The genome and transcriptome of the zoonotic hookworm Ancylostoma ceylanicum identify infection-specific gene families.</title>
        <authorList>
            <person name="Schwarz E.M."/>
            <person name="Hu Y."/>
            <person name="Antoshechkin I."/>
            <person name="Miller M.M."/>
            <person name="Sternberg P.W."/>
            <person name="Aroian R.V."/>
        </authorList>
    </citation>
    <scope>NUCLEOTIDE SEQUENCE</scope>
    <source>
        <strain evidence="4">HY135</strain>
    </source>
</reference>
<evidence type="ECO:0000313" key="3">
    <source>
        <dbReference type="EMBL" id="EYB84552.1"/>
    </source>
</evidence>
<protein>
    <recommendedName>
        <fullName evidence="5">MAM domain-containing protein</fullName>
    </recommendedName>
</protein>
<feature type="compositionally biased region" description="Acidic residues" evidence="1">
    <location>
        <begin position="371"/>
        <end position="385"/>
    </location>
</feature>
<dbReference type="Proteomes" id="UP000024635">
    <property type="component" value="Unassembled WGS sequence"/>
</dbReference>
<feature type="compositionally biased region" description="Polar residues" evidence="1">
    <location>
        <begin position="273"/>
        <end position="283"/>
    </location>
</feature>
<evidence type="ECO:0000256" key="2">
    <source>
        <dbReference type="SAM" id="SignalP"/>
    </source>
</evidence>
<evidence type="ECO:0000313" key="4">
    <source>
        <dbReference type="Proteomes" id="UP000024635"/>
    </source>
</evidence>